<dbReference type="OrthoDB" id="135759at2"/>
<feature type="transmembrane region" description="Helical" evidence="1">
    <location>
        <begin position="426"/>
        <end position="446"/>
    </location>
</feature>
<feature type="transmembrane region" description="Helical" evidence="1">
    <location>
        <begin position="271"/>
        <end position="293"/>
    </location>
</feature>
<protein>
    <recommendedName>
        <fullName evidence="2">ILEI/PANDER domain-containing protein</fullName>
    </recommendedName>
</protein>
<dbReference type="EMBL" id="VIGC01000029">
    <property type="protein sequence ID" value="TQE94028.1"/>
    <property type="molecule type" value="Genomic_DNA"/>
</dbReference>
<feature type="transmembrane region" description="Helical" evidence="1">
    <location>
        <begin position="12"/>
        <end position="34"/>
    </location>
</feature>
<evidence type="ECO:0000256" key="1">
    <source>
        <dbReference type="SAM" id="Phobius"/>
    </source>
</evidence>
<organism evidence="3 4">
    <name type="scientific">Litorilinea aerophila</name>
    <dbReference type="NCBI Taxonomy" id="1204385"/>
    <lineage>
        <taxon>Bacteria</taxon>
        <taxon>Bacillati</taxon>
        <taxon>Chloroflexota</taxon>
        <taxon>Caldilineae</taxon>
        <taxon>Caldilineales</taxon>
        <taxon>Caldilineaceae</taxon>
        <taxon>Litorilinea</taxon>
    </lineage>
</organism>
<evidence type="ECO:0000313" key="3">
    <source>
        <dbReference type="EMBL" id="TQE94028.1"/>
    </source>
</evidence>
<proteinExistence type="predicted"/>
<keyword evidence="1" id="KW-0472">Membrane</keyword>
<evidence type="ECO:0000313" key="4">
    <source>
        <dbReference type="Proteomes" id="UP000317371"/>
    </source>
</evidence>
<feature type="transmembrane region" description="Helical" evidence="1">
    <location>
        <begin position="466"/>
        <end position="486"/>
    </location>
</feature>
<feature type="transmembrane region" description="Helical" evidence="1">
    <location>
        <begin position="150"/>
        <end position="172"/>
    </location>
</feature>
<keyword evidence="4" id="KW-1185">Reference proteome</keyword>
<comment type="caution">
    <text evidence="3">The sequence shown here is derived from an EMBL/GenBank/DDBJ whole genome shotgun (WGS) entry which is preliminary data.</text>
</comment>
<keyword evidence="1" id="KW-1133">Transmembrane helix</keyword>
<keyword evidence="1" id="KW-0812">Transmembrane</keyword>
<evidence type="ECO:0000259" key="2">
    <source>
        <dbReference type="Pfam" id="PF15711"/>
    </source>
</evidence>
<feature type="transmembrane region" description="Helical" evidence="1">
    <location>
        <begin position="112"/>
        <end position="138"/>
    </location>
</feature>
<gene>
    <name evidence="3" type="ORF">FKZ61_18820</name>
</gene>
<dbReference type="AlphaFoldDB" id="A0A540VB83"/>
<reference evidence="3 4" key="1">
    <citation type="submission" date="2019-06" db="EMBL/GenBank/DDBJ databases">
        <title>Genome sequence of Litorilinea aerophila BAA-2444.</title>
        <authorList>
            <person name="Maclea K.S."/>
            <person name="Maurais E.G."/>
            <person name="Iannazzi L.C."/>
        </authorList>
    </citation>
    <scope>NUCLEOTIDE SEQUENCE [LARGE SCALE GENOMIC DNA]</scope>
    <source>
        <strain evidence="3 4">ATCC BAA-2444</strain>
    </source>
</reference>
<name>A0A540VB83_9CHLR</name>
<feature type="transmembrane region" description="Helical" evidence="1">
    <location>
        <begin position="347"/>
        <end position="365"/>
    </location>
</feature>
<dbReference type="PROSITE" id="PS52031">
    <property type="entry name" value="GG_LECTIN"/>
    <property type="match status" value="1"/>
</dbReference>
<dbReference type="Pfam" id="PF15711">
    <property type="entry name" value="ILEI"/>
    <property type="match status" value="1"/>
</dbReference>
<dbReference type="InParanoid" id="A0A540VB83"/>
<dbReference type="RefSeq" id="WP_141611712.1">
    <property type="nucleotide sequence ID" value="NZ_VIGC02000029.1"/>
</dbReference>
<dbReference type="InterPro" id="IPR039477">
    <property type="entry name" value="ILEI/PANDER_dom"/>
</dbReference>
<feature type="domain" description="ILEI/PANDER" evidence="2">
    <location>
        <begin position="829"/>
        <end position="926"/>
    </location>
</feature>
<feature type="transmembrane region" description="Helical" evidence="1">
    <location>
        <begin position="232"/>
        <end position="250"/>
    </location>
</feature>
<dbReference type="Proteomes" id="UP000317371">
    <property type="component" value="Unassembled WGS sequence"/>
</dbReference>
<feature type="transmembrane region" description="Helical" evidence="1">
    <location>
        <begin position="178"/>
        <end position="197"/>
    </location>
</feature>
<accession>A0A540VB83</accession>
<feature type="transmembrane region" description="Helical" evidence="1">
    <location>
        <begin position="377"/>
        <end position="395"/>
    </location>
</feature>
<sequence>MDRVPGRPRPRAGRLLGALALYSALSLALTWPLAAHFTTHVPGDGIDDPALAWNLWWIKVRLVDQLQPDIFHVVWMFHPVGINLAFYTLTPLNGLLSVPLQTATSLVVTNNLLLLSSFVLAGLGAFLLSLEVLGPLVLPGQADRHGFSRQAATAGALVAGLLYAFASTKLFYASLGQFNIASSQWVPFCVLYVWRLGRKLGQGAPAREIGRSGAMAGLFLVLQAWAELTYASFLLIFLALHLAWVLGMGWRARRRTEDGGPPVQVTLTRLLAGYAAVAGMFLAGIAPFLAAMVPDLLREGDFFASGGGFADIFSADLMGYLVPTRLHPLFGAWTAQLPFPNDKAQHLYLGYSVLLLAGAGLLWLWRKTSGAGRAAALFWGGSGFVFWLLTLGPHLRWAGQDLPVPGPFALVSRLPFFSGNRYPSRYGVMLLLCAAVLVACGIWWLVQGGLQRPGRANPAAPRRLWAVAAGVGLLILLEHLSLPLPLSDFRTPSIYRQLAAIPGDFAVLELPTGWRNGARVMGYGDDVLLMMQQWYQTTHGKRRLGGNTSRNPPHKFQYFTDAPLLGDLIGLMNAHREHLAPVVESQLEAMIQRNRPRAGQILRDLGIRYVLVHMERATPALLRFVDQALPLTLVDQWQGLDWSGKPAAIRLYEVQMPPTEEWAVDLADPAGSIALAEGWSSFVDPGAQGPARRYATRSQPALLFNLPDEGGELTLELFGPATEATVLLNGQPLGPAVLLDPQASTRVTLPIPAGLAREPMDRLTVAFHGPLTPVTALAAAPPDGSGWSIGGTGVSLAPGATVAVRSAGEEVGNFAHIWVNGRDVAQEGRGYHLAALGVDGQVLGTARFDTSCVAELQPGCPPEQSAAMARWLRSWPAGTVIAGAVQDEASLRLDADAVAALAEVGVATDLRGKLRWSHAFIGVVGATPGTALETSSLLRPAGVYVGAAVDGAAVSGGVGRVWFTPPPR</sequence>